<dbReference type="PANTHER" id="PTHR36688">
    <property type="entry name" value="ENDO/EXONUCLEASE/PHOSPHATASE DOMAIN-CONTAINING PROTEIN"/>
    <property type="match status" value="1"/>
</dbReference>
<dbReference type="AlphaFoldDB" id="A0A4C1VGF7"/>
<dbReference type="SMART" id="SM00596">
    <property type="entry name" value="PRE_C2HC"/>
    <property type="match status" value="1"/>
</dbReference>
<keyword evidence="2" id="KW-0695">RNA-directed DNA polymerase</keyword>
<evidence type="ECO:0000259" key="1">
    <source>
        <dbReference type="PROSITE" id="PS50878"/>
    </source>
</evidence>
<dbReference type="EMBL" id="BGZK01000333">
    <property type="protein sequence ID" value="GBP37422.1"/>
    <property type="molecule type" value="Genomic_DNA"/>
</dbReference>
<dbReference type="InterPro" id="IPR052560">
    <property type="entry name" value="RdDP_mobile_element"/>
</dbReference>
<dbReference type="GO" id="GO:0003964">
    <property type="term" value="F:RNA-directed DNA polymerase activity"/>
    <property type="evidence" value="ECO:0007669"/>
    <property type="project" value="UniProtKB-KW"/>
</dbReference>
<evidence type="ECO:0000313" key="2">
    <source>
        <dbReference type="EMBL" id="GBP37422.1"/>
    </source>
</evidence>
<reference evidence="2 3" key="1">
    <citation type="journal article" date="2019" name="Commun. Biol.">
        <title>The bagworm genome reveals a unique fibroin gene that provides high tensile strength.</title>
        <authorList>
            <person name="Kono N."/>
            <person name="Nakamura H."/>
            <person name="Ohtoshi R."/>
            <person name="Tomita M."/>
            <person name="Numata K."/>
            <person name="Arakawa K."/>
        </authorList>
    </citation>
    <scope>NUCLEOTIDE SEQUENCE [LARGE SCALE GENOMIC DNA]</scope>
</reference>
<dbReference type="InterPro" id="IPR043502">
    <property type="entry name" value="DNA/RNA_pol_sf"/>
</dbReference>
<evidence type="ECO:0000313" key="3">
    <source>
        <dbReference type="Proteomes" id="UP000299102"/>
    </source>
</evidence>
<dbReference type="PROSITE" id="PS50878">
    <property type="entry name" value="RT_POL"/>
    <property type="match status" value="1"/>
</dbReference>
<dbReference type="OrthoDB" id="416454at2759"/>
<dbReference type="Proteomes" id="UP000299102">
    <property type="component" value="Unassembled WGS sequence"/>
</dbReference>
<keyword evidence="3" id="KW-1185">Reference proteome</keyword>
<gene>
    <name evidence="2" type="primary">pol</name>
    <name evidence="2" type="ORF">EVAR_16327_1</name>
</gene>
<dbReference type="InterPro" id="IPR000477">
    <property type="entry name" value="RT_dom"/>
</dbReference>
<dbReference type="SUPFAM" id="SSF56672">
    <property type="entry name" value="DNA/RNA polymerases"/>
    <property type="match status" value="1"/>
</dbReference>
<proteinExistence type="predicted"/>
<protein>
    <submittedName>
        <fullName evidence="2">RNA-directed DNA polymerase from mobile element jockey</fullName>
    </submittedName>
</protein>
<organism evidence="2 3">
    <name type="scientific">Eumeta variegata</name>
    <name type="common">Bagworm moth</name>
    <name type="synonym">Eumeta japonica</name>
    <dbReference type="NCBI Taxonomy" id="151549"/>
    <lineage>
        <taxon>Eukaryota</taxon>
        <taxon>Metazoa</taxon>
        <taxon>Ecdysozoa</taxon>
        <taxon>Arthropoda</taxon>
        <taxon>Hexapoda</taxon>
        <taxon>Insecta</taxon>
        <taxon>Pterygota</taxon>
        <taxon>Neoptera</taxon>
        <taxon>Endopterygota</taxon>
        <taxon>Lepidoptera</taxon>
        <taxon>Glossata</taxon>
        <taxon>Ditrysia</taxon>
        <taxon>Tineoidea</taxon>
        <taxon>Psychidae</taxon>
        <taxon>Oiketicinae</taxon>
        <taxon>Eumeta</taxon>
    </lineage>
</organism>
<comment type="caution">
    <text evidence="2">The sequence shown here is derived from an EMBL/GenBank/DDBJ whole genome shotgun (WGS) entry which is preliminary data.</text>
</comment>
<sequence length="806" mass="91672">MASVAPGPLAVGGAARSLQPLPIECTRLHINFTKAQNTKSGIKITVASIEGFRNLNRCLIQNNLLFHTFALEEERKVKAVIKDIPTELDIGHIKEDLYHQGYRILEVHRMHRRDGSALGMVLAILEKNDKAKEFFKILGNICDLSGILEEAPYKKRAPGQCHRCQLYGHAAANCYAQPRCVKCLVPHWTKDCESSKESGGKPSYCNCGQGHTANYRECPEAPKPKPFVAKKVNCPNKLKLEKGVGRPEETSILNNIPNDIVSTDDIDNAIGALTNNISTVVENGSRTVPMKSNRRELPRDISELIRDKNASLRRASKYPTCQNRSHVRALQRKVRARMQEVRNNNWSNLMSEISSNHKAYWGLTEVLKTEGAVPTPALKRPDSSIAFDDWEKAEFLADTIELQCSINPSFDSEHVRRVEEEVRQRVSLSSKEDLDPITLDEVSEHIKALKIRKARGKDSISSKALKCFSAPLVALLVAIFNACIENCYFPTGRKEAIVIGILKPEKPRDLSASYRFISLLSILVIITSFTFRLDNTYSSMRPIRAEVPHGFTLSPLLYSAYINDIPRLSTGVQLPLFADDTALFLRSNYFRNILPRLQRAIDELTQWLRLWRIEINPKKSASLYFDFSTRKSTVPVPVDTPFLKNLNEPIPWQHYYKYLGITIDRHLHFKYHIARVTKFNVILLISAIRNDRRATDAPWYVKNSILHRDLELPTISKFMKDVSECFFDIANSHQNPLLVETVSYEPLPPNHFCRRPRNVLLDPPDDLTVEVEKLIELNKMAIVYTTVYVYSLRPSKIINQVRCPPL</sequence>
<keyword evidence="2" id="KW-0548">Nucleotidyltransferase</keyword>
<dbReference type="PANTHER" id="PTHR36688:SF1">
    <property type="entry name" value="ENDONUCLEASE_EXONUCLEASE_PHOSPHATASE DOMAIN-CONTAINING PROTEIN"/>
    <property type="match status" value="1"/>
</dbReference>
<dbReference type="Pfam" id="PF00078">
    <property type="entry name" value="RVT_1"/>
    <property type="match status" value="1"/>
</dbReference>
<dbReference type="InterPro" id="IPR006579">
    <property type="entry name" value="Pre_C2HC_dom"/>
</dbReference>
<keyword evidence="2" id="KW-0808">Transferase</keyword>
<name>A0A4C1VGF7_EUMVA</name>
<accession>A0A4C1VGF7</accession>
<feature type="domain" description="Reverse transcriptase" evidence="1">
    <location>
        <begin position="311"/>
        <end position="663"/>
    </location>
</feature>
<dbReference type="STRING" id="151549.A0A4C1VGF7"/>